<dbReference type="AlphaFoldDB" id="A0A074X0E3"/>
<dbReference type="RefSeq" id="XP_029755070.1">
    <property type="nucleotide sequence ID" value="XM_029899003.1"/>
</dbReference>
<proteinExistence type="predicted"/>
<dbReference type="GeneID" id="40741309"/>
<evidence type="ECO:0000313" key="2">
    <source>
        <dbReference type="Proteomes" id="UP000030706"/>
    </source>
</evidence>
<dbReference type="EMBL" id="KL585012">
    <property type="protein sequence ID" value="KEQ78883.1"/>
    <property type="molecule type" value="Genomic_DNA"/>
</dbReference>
<name>A0A074X0E3_AURPU</name>
<protein>
    <submittedName>
        <fullName evidence="1">Uncharacterized protein</fullName>
    </submittedName>
</protein>
<sequence>MVVLSCLLSNNFFPPWSAVAGSHSLCSSSSSRCSRLKHSVSTVTRFKHSHVVTCINHPPSYSLSSPPPITLSNTSPSHTATCT</sequence>
<organism evidence="1 2">
    <name type="scientific">Aureobasidium pullulans EXF-150</name>
    <dbReference type="NCBI Taxonomy" id="1043002"/>
    <lineage>
        <taxon>Eukaryota</taxon>
        <taxon>Fungi</taxon>
        <taxon>Dikarya</taxon>
        <taxon>Ascomycota</taxon>
        <taxon>Pezizomycotina</taxon>
        <taxon>Dothideomycetes</taxon>
        <taxon>Dothideomycetidae</taxon>
        <taxon>Dothideales</taxon>
        <taxon>Saccotheciaceae</taxon>
        <taxon>Aureobasidium</taxon>
    </lineage>
</organism>
<dbReference type="Proteomes" id="UP000030706">
    <property type="component" value="Unassembled WGS sequence"/>
</dbReference>
<reference evidence="1 2" key="1">
    <citation type="journal article" date="2014" name="BMC Genomics">
        <title>Genome sequencing of four Aureobasidium pullulans varieties: biotechnological potential, stress tolerance, and description of new species.</title>
        <authorList>
            <person name="Gostin Ar C."/>
            <person name="Ohm R.A."/>
            <person name="Kogej T."/>
            <person name="Sonjak S."/>
            <person name="Turk M."/>
            <person name="Zajc J."/>
            <person name="Zalar P."/>
            <person name="Grube M."/>
            <person name="Sun H."/>
            <person name="Han J."/>
            <person name="Sharma A."/>
            <person name="Chiniquy J."/>
            <person name="Ngan C.Y."/>
            <person name="Lipzen A."/>
            <person name="Barry K."/>
            <person name="Grigoriev I.V."/>
            <person name="Gunde-Cimerman N."/>
        </authorList>
    </citation>
    <scope>NUCLEOTIDE SEQUENCE [LARGE SCALE GENOMIC DNA]</scope>
    <source>
        <strain evidence="1 2">EXF-150</strain>
    </source>
</reference>
<evidence type="ECO:0000313" key="1">
    <source>
        <dbReference type="EMBL" id="KEQ78883.1"/>
    </source>
</evidence>
<keyword evidence="2" id="KW-1185">Reference proteome</keyword>
<dbReference type="HOGENOM" id="CLU_2542208_0_0_1"/>
<gene>
    <name evidence="1" type="ORF">M438DRAFT_155390</name>
</gene>
<accession>A0A074X0E3</accession>